<keyword evidence="1" id="KW-0732">Signal</keyword>
<name>A0A6G6WA87_9ACTN</name>
<evidence type="ECO:0000313" key="3">
    <source>
        <dbReference type="Proteomes" id="UP000502996"/>
    </source>
</evidence>
<sequence>MPRLGLLRLAVPALVLAAGLGALAPAAPASAAVTGTTQSGDVVLYEHCQQHPITYDLAVGPFTSGWRVEIQVVDPEGLTSQGTVLNSADKPPLSGTTYFQFCGSETPGTWTVRSMIRYAPIDLTPDSVLTTSTFQVRPMQTQTTLRAKRLRDGRFRLVSRVQQEAPQGFERAAGITVRLERQTGDAWKKVRGLTLTTVRGRAVAVLGRGTYRAVVPGGGNHTGSVSEPVRAHR</sequence>
<evidence type="ECO:0000256" key="1">
    <source>
        <dbReference type="SAM" id="SignalP"/>
    </source>
</evidence>
<dbReference type="RefSeq" id="WP_165229437.1">
    <property type="nucleotide sequence ID" value="NZ_CP049257.1"/>
</dbReference>
<dbReference type="AlphaFoldDB" id="A0A6G6WA87"/>
<proteinExistence type="predicted"/>
<dbReference type="EMBL" id="CP049257">
    <property type="protein sequence ID" value="QIG42261.1"/>
    <property type="molecule type" value="Genomic_DNA"/>
</dbReference>
<dbReference type="Proteomes" id="UP000502996">
    <property type="component" value="Chromosome"/>
</dbReference>
<feature type="chain" id="PRO_5026208902" evidence="1">
    <location>
        <begin position="32"/>
        <end position="233"/>
    </location>
</feature>
<keyword evidence="3" id="KW-1185">Reference proteome</keyword>
<evidence type="ECO:0000313" key="2">
    <source>
        <dbReference type="EMBL" id="QIG42261.1"/>
    </source>
</evidence>
<organism evidence="2 3">
    <name type="scientific">Nocardioides anomalus</name>
    <dbReference type="NCBI Taxonomy" id="2712223"/>
    <lineage>
        <taxon>Bacteria</taxon>
        <taxon>Bacillati</taxon>
        <taxon>Actinomycetota</taxon>
        <taxon>Actinomycetes</taxon>
        <taxon>Propionibacteriales</taxon>
        <taxon>Nocardioidaceae</taxon>
        <taxon>Nocardioides</taxon>
    </lineage>
</organism>
<dbReference type="KEGG" id="nano:G5V58_05325"/>
<reference evidence="2 3" key="1">
    <citation type="submission" date="2020-02" db="EMBL/GenBank/DDBJ databases">
        <title>Full genome sequence of Nocardioides sp. R-3366.</title>
        <authorList>
            <person name="Im W.-T."/>
        </authorList>
    </citation>
    <scope>NUCLEOTIDE SEQUENCE [LARGE SCALE GENOMIC DNA]</scope>
    <source>
        <strain evidence="2 3">R-3366</strain>
    </source>
</reference>
<protein>
    <submittedName>
        <fullName evidence="2">Uncharacterized protein</fullName>
    </submittedName>
</protein>
<feature type="signal peptide" evidence="1">
    <location>
        <begin position="1"/>
        <end position="31"/>
    </location>
</feature>
<accession>A0A6G6WA87</accession>
<gene>
    <name evidence="2" type="ORF">G5V58_05325</name>
</gene>